<evidence type="ECO:0000313" key="1">
    <source>
        <dbReference type="EMBL" id="KAK7481029.1"/>
    </source>
</evidence>
<gene>
    <name evidence="1" type="ORF">BaRGS_00027748</name>
</gene>
<keyword evidence="2" id="KW-1185">Reference proteome</keyword>
<name>A0ABD0K1G7_9CAEN</name>
<feature type="non-terminal residue" evidence="1">
    <location>
        <position position="1"/>
    </location>
</feature>
<dbReference type="AlphaFoldDB" id="A0ABD0K1G7"/>
<proteinExistence type="predicted"/>
<dbReference type="EMBL" id="JACVVK020000269">
    <property type="protein sequence ID" value="KAK7481029.1"/>
    <property type="molecule type" value="Genomic_DNA"/>
</dbReference>
<comment type="caution">
    <text evidence="1">The sequence shown here is derived from an EMBL/GenBank/DDBJ whole genome shotgun (WGS) entry which is preliminary data.</text>
</comment>
<organism evidence="1 2">
    <name type="scientific">Batillaria attramentaria</name>
    <dbReference type="NCBI Taxonomy" id="370345"/>
    <lineage>
        <taxon>Eukaryota</taxon>
        <taxon>Metazoa</taxon>
        <taxon>Spiralia</taxon>
        <taxon>Lophotrochozoa</taxon>
        <taxon>Mollusca</taxon>
        <taxon>Gastropoda</taxon>
        <taxon>Caenogastropoda</taxon>
        <taxon>Sorbeoconcha</taxon>
        <taxon>Cerithioidea</taxon>
        <taxon>Batillariidae</taxon>
        <taxon>Batillaria</taxon>
    </lineage>
</organism>
<reference evidence="1 2" key="1">
    <citation type="journal article" date="2023" name="Sci. Data">
        <title>Genome assembly of the Korean intertidal mud-creeper Batillaria attramentaria.</title>
        <authorList>
            <person name="Patra A.K."/>
            <person name="Ho P.T."/>
            <person name="Jun S."/>
            <person name="Lee S.J."/>
            <person name="Kim Y."/>
            <person name="Won Y.J."/>
        </authorList>
    </citation>
    <scope>NUCLEOTIDE SEQUENCE [LARGE SCALE GENOMIC DNA]</scope>
    <source>
        <strain evidence="1">Wonlab-2016</strain>
    </source>
</reference>
<evidence type="ECO:0000313" key="2">
    <source>
        <dbReference type="Proteomes" id="UP001519460"/>
    </source>
</evidence>
<dbReference type="Proteomes" id="UP001519460">
    <property type="component" value="Unassembled WGS sequence"/>
</dbReference>
<protein>
    <submittedName>
        <fullName evidence="1">Uncharacterized protein</fullName>
    </submittedName>
</protein>
<accession>A0ABD0K1G7</accession>
<sequence>DTPSCSFFPERLNDVAFESEDKLPVPAQGMNREVLISCRNDVSRLQRSRQYTKRNTPLARPQYLGDRKAQYFQSALPYKRTLQGPQWIAPDHSISRP</sequence>